<dbReference type="OrthoDB" id="10001479at2"/>
<evidence type="ECO:0000313" key="3">
    <source>
        <dbReference type="Proteomes" id="UP000199382"/>
    </source>
</evidence>
<organism evidence="2 3">
    <name type="scientific">Aliiruegeria lutimaris</name>
    <dbReference type="NCBI Taxonomy" id="571298"/>
    <lineage>
        <taxon>Bacteria</taxon>
        <taxon>Pseudomonadati</taxon>
        <taxon>Pseudomonadota</taxon>
        <taxon>Alphaproteobacteria</taxon>
        <taxon>Rhodobacterales</taxon>
        <taxon>Roseobacteraceae</taxon>
        <taxon>Aliiruegeria</taxon>
    </lineage>
</organism>
<protein>
    <submittedName>
        <fullName evidence="2">Uncharacterized protein</fullName>
    </submittedName>
</protein>
<reference evidence="2 3" key="1">
    <citation type="submission" date="2016-10" db="EMBL/GenBank/DDBJ databases">
        <authorList>
            <person name="de Groot N.N."/>
        </authorList>
    </citation>
    <scope>NUCLEOTIDE SEQUENCE [LARGE SCALE GENOMIC DNA]</scope>
    <source>
        <strain evidence="2 3">DSM 25294</strain>
    </source>
</reference>
<dbReference type="EMBL" id="FNEK01000004">
    <property type="protein sequence ID" value="SDI59137.1"/>
    <property type="molecule type" value="Genomic_DNA"/>
</dbReference>
<evidence type="ECO:0000256" key="1">
    <source>
        <dbReference type="SAM" id="MobiDB-lite"/>
    </source>
</evidence>
<dbReference type="Proteomes" id="UP000199382">
    <property type="component" value="Unassembled WGS sequence"/>
</dbReference>
<gene>
    <name evidence="2" type="ORF">SAMN04488026_1004143</name>
</gene>
<feature type="region of interest" description="Disordered" evidence="1">
    <location>
        <begin position="103"/>
        <end position="167"/>
    </location>
</feature>
<accession>A0A1G8LUI2</accession>
<evidence type="ECO:0000313" key="2">
    <source>
        <dbReference type="EMBL" id="SDI59137.1"/>
    </source>
</evidence>
<dbReference type="AlphaFoldDB" id="A0A1G8LUI2"/>
<dbReference type="STRING" id="571298.SAMN04488026_1004143"/>
<dbReference type="RefSeq" id="WP_139188297.1">
    <property type="nucleotide sequence ID" value="NZ_FNEK01000004.1"/>
</dbReference>
<name>A0A1G8LUI2_9RHOB</name>
<proteinExistence type="predicted"/>
<feature type="compositionally biased region" description="Pro residues" evidence="1">
    <location>
        <begin position="120"/>
        <end position="129"/>
    </location>
</feature>
<feature type="compositionally biased region" description="Polar residues" evidence="1">
    <location>
        <begin position="136"/>
        <end position="156"/>
    </location>
</feature>
<keyword evidence="3" id="KW-1185">Reference proteome</keyword>
<sequence length="187" mass="20026">MKWPIRGWVEGSENLVVFTDSFYFMDFSTERTTLLQPDLNTMRLNTPLHHTQRKGQFMIGTMTNMGSGMTLHSPATHRTPPSGQGQQAFAPNVGAGQIFSSAKAPEAMKAADEIGAPEGNRPPPPPPPSEGAEELSAQSTDQMTKPNTANLFQSLTEGVPGNGSFSLSADSALVESLYNNEQSTLGA</sequence>